<proteinExistence type="predicted"/>
<dbReference type="EMBL" id="CH473986">
    <property type="protein sequence ID" value="EDL94306.1"/>
    <property type="molecule type" value="Genomic_DNA"/>
</dbReference>
<evidence type="ECO:0000313" key="1">
    <source>
        <dbReference type="EMBL" id="EDL94306.1"/>
    </source>
</evidence>
<sequence length="67" mass="7359">MTGRYFVTTSIQGKKLQRAGVKGVLHNCGADSWICKTCSENLPVQGLPSPCLVHSAFRHEWISISRG</sequence>
<gene>
    <name evidence="1" type="ORF">rCG_57490</name>
</gene>
<reference evidence="2" key="1">
    <citation type="submission" date="2005-09" db="EMBL/GenBank/DDBJ databases">
        <authorList>
            <person name="Mural R.J."/>
            <person name="Li P.W."/>
            <person name="Adams M.D."/>
            <person name="Amanatides P.G."/>
            <person name="Baden-Tillson H."/>
            <person name="Barnstead M."/>
            <person name="Chin S.H."/>
            <person name="Dew I."/>
            <person name="Evans C.A."/>
            <person name="Ferriera S."/>
            <person name="Flanigan M."/>
            <person name="Fosler C."/>
            <person name="Glodek A."/>
            <person name="Gu Z."/>
            <person name="Holt R.A."/>
            <person name="Jennings D."/>
            <person name="Kraft C.L."/>
            <person name="Lu F."/>
            <person name="Nguyen T."/>
            <person name="Nusskern D.R."/>
            <person name="Pfannkoch C.M."/>
            <person name="Sitter C."/>
            <person name="Sutton G.G."/>
            <person name="Venter J.C."/>
            <person name="Wang Z."/>
            <person name="Woodage T."/>
            <person name="Zheng X.H."/>
            <person name="Zhong F."/>
        </authorList>
    </citation>
    <scope>NUCLEOTIDE SEQUENCE [LARGE SCALE GENOMIC DNA]</scope>
    <source>
        <strain>BN</strain>
        <strain evidence="2">Sprague-Dawley</strain>
    </source>
</reference>
<dbReference type="AlphaFoldDB" id="A6JHI2"/>
<name>A6JHI2_RAT</name>
<protein>
    <submittedName>
        <fullName evidence="1">RCG57490</fullName>
    </submittedName>
</protein>
<organism evidence="1 2">
    <name type="scientific">Rattus norvegicus</name>
    <name type="common">Rat</name>
    <dbReference type="NCBI Taxonomy" id="10116"/>
    <lineage>
        <taxon>Eukaryota</taxon>
        <taxon>Metazoa</taxon>
        <taxon>Chordata</taxon>
        <taxon>Craniata</taxon>
        <taxon>Vertebrata</taxon>
        <taxon>Euteleostomi</taxon>
        <taxon>Mammalia</taxon>
        <taxon>Eutheria</taxon>
        <taxon>Euarchontoglires</taxon>
        <taxon>Glires</taxon>
        <taxon>Rodentia</taxon>
        <taxon>Myomorpha</taxon>
        <taxon>Muroidea</taxon>
        <taxon>Muridae</taxon>
        <taxon>Murinae</taxon>
        <taxon>Rattus</taxon>
    </lineage>
</organism>
<accession>A6JHI2</accession>
<dbReference type="Proteomes" id="UP000234681">
    <property type="component" value="Chromosome 1"/>
</dbReference>
<evidence type="ECO:0000313" key="2">
    <source>
        <dbReference type="Proteomes" id="UP000234681"/>
    </source>
</evidence>